<comment type="caution">
    <text evidence="1">The sequence shown here is derived from an EMBL/GenBank/DDBJ whole genome shotgun (WGS) entry which is preliminary data.</text>
</comment>
<proteinExistence type="predicted"/>
<name>A0ACC2RRE3_9FUNG</name>
<keyword evidence="2" id="KW-1185">Reference proteome</keyword>
<evidence type="ECO:0000313" key="1">
    <source>
        <dbReference type="EMBL" id="KAJ9052653.1"/>
    </source>
</evidence>
<gene>
    <name evidence="1" type="ORF">DSO57_1032197</name>
</gene>
<dbReference type="Proteomes" id="UP001165960">
    <property type="component" value="Unassembled WGS sequence"/>
</dbReference>
<protein>
    <submittedName>
        <fullName evidence="1">Uncharacterized protein</fullName>
    </submittedName>
</protein>
<sequence>MFIGTTNARSMGNWATRARKMHHCKRQKNLDLLIISKIQGFNTTEYTSLNPDPHAHPWSRQINMQSLWGKHVAIVALHPNIDLEFIESHKDERIIIARATDTKTHQSLWIIGIYISPQFDKSISQWDTLNCIEITNYTVMAGNFNTWTDKLQDTFPIRNKSHHKGATMLQYMAAKGLIITLDKDEEGPTLLTCWAFDIDDAPIKGSRLDYVLVAGALAPITSKSIVITSSVSDHMIVVVKIAKPKKKETGLVNHAGYDAKHQMGKIHGENITKNN</sequence>
<reference evidence="1" key="1">
    <citation type="submission" date="2022-04" db="EMBL/GenBank/DDBJ databases">
        <title>Genome of the entomopathogenic fungus Entomophthora muscae.</title>
        <authorList>
            <person name="Elya C."/>
            <person name="Lovett B.R."/>
            <person name="Lee E."/>
            <person name="Macias A.M."/>
            <person name="Hajek A.E."/>
            <person name="De Bivort B.L."/>
            <person name="Kasson M.T."/>
            <person name="De Fine Licht H.H."/>
            <person name="Stajich J.E."/>
        </authorList>
    </citation>
    <scope>NUCLEOTIDE SEQUENCE</scope>
    <source>
        <strain evidence="1">Berkeley</strain>
    </source>
</reference>
<accession>A0ACC2RRE3</accession>
<evidence type="ECO:0000313" key="2">
    <source>
        <dbReference type="Proteomes" id="UP001165960"/>
    </source>
</evidence>
<organism evidence="1 2">
    <name type="scientific">Entomophthora muscae</name>
    <dbReference type="NCBI Taxonomy" id="34485"/>
    <lineage>
        <taxon>Eukaryota</taxon>
        <taxon>Fungi</taxon>
        <taxon>Fungi incertae sedis</taxon>
        <taxon>Zoopagomycota</taxon>
        <taxon>Entomophthoromycotina</taxon>
        <taxon>Entomophthoromycetes</taxon>
        <taxon>Entomophthorales</taxon>
        <taxon>Entomophthoraceae</taxon>
        <taxon>Entomophthora</taxon>
    </lineage>
</organism>
<dbReference type="EMBL" id="QTSX02006629">
    <property type="protein sequence ID" value="KAJ9052653.1"/>
    <property type="molecule type" value="Genomic_DNA"/>
</dbReference>